<dbReference type="Proteomes" id="UP000595437">
    <property type="component" value="Chromosome 9"/>
</dbReference>
<feature type="non-terminal residue" evidence="1">
    <location>
        <position position="1"/>
    </location>
</feature>
<protein>
    <submittedName>
        <fullName evidence="1">Uncharacterized protein</fullName>
    </submittedName>
</protein>
<reference evidence="2" key="1">
    <citation type="submission" date="2021-01" db="EMBL/GenBank/DDBJ databases">
        <title>Caligus Genome Assembly.</title>
        <authorList>
            <person name="Gallardo-Escarate C."/>
        </authorList>
    </citation>
    <scope>NUCLEOTIDE SEQUENCE [LARGE SCALE GENOMIC DNA]</scope>
</reference>
<dbReference type="EMBL" id="CP045898">
    <property type="protein sequence ID" value="QQP40500.1"/>
    <property type="molecule type" value="Genomic_DNA"/>
</dbReference>
<proteinExistence type="predicted"/>
<keyword evidence="2" id="KW-1185">Reference proteome</keyword>
<evidence type="ECO:0000313" key="2">
    <source>
        <dbReference type="Proteomes" id="UP000595437"/>
    </source>
</evidence>
<evidence type="ECO:0000313" key="1">
    <source>
        <dbReference type="EMBL" id="QQP40500.1"/>
    </source>
</evidence>
<accession>A0A7T8GZY4</accession>
<dbReference type="AlphaFoldDB" id="A0A7T8GZY4"/>
<gene>
    <name evidence="1" type="ORF">FKW44_014565</name>
</gene>
<organism evidence="1 2">
    <name type="scientific">Caligus rogercresseyi</name>
    <name type="common">Sea louse</name>
    <dbReference type="NCBI Taxonomy" id="217165"/>
    <lineage>
        <taxon>Eukaryota</taxon>
        <taxon>Metazoa</taxon>
        <taxon>Ecdysozoa</taxon>
        <taxon>Arthropoda</taxon>
        <taxon>Crustacea</taxon>
        <taxon>Multicrustacea</taxon>
        <taxon>Hexanauplia</taxon>
        <taxon>Copepoda</taxon>
        <taxon>Siphonostomatoida</taxon>
        <taxon>Caligidae</taxon>
        <taxon>Caligus</taxon>
    </lineage>
</organism>
<name>A0A7T8GZY4_CALRO</name>
<sequence>SSSPPSFSFLSFPTRSIPYILIPHGLGLSHRHSRNDVSSIRNTVRGLAKVNQFNY</sequence>